<proteinExistence type="predicted"/>
<dbReference type="PANTHER" id="PTHR38166:SF1">
    <property type="entry name" value="C2H2-TYPE DOMAIN-CONTAINING PROTEIN"/>
    <property type="match status" value="1"/>
</dbReference>
<feature type="region of interest" description="Disordered" evidence="1">
    <location>
        <begin position="18"/>
        <end position="80"/>
    </location>
</feature>
<accession>A0ABR3W9T7</accession>
<sequence length="205" mass="23073">MSQKLSVPLSRLFLECAESDPNAGAHDPSGGSNASGKRKPDANHGTSRKRADDEEEDPDRNGTEESDDLDNNSGDTKRAKMGECQRWPCPYRKRHPTRFNVRDYSQCVLNTFGNMALLNPCEVRTGKDDQEDPEEGLSAEKYECLAKRNKSEKVDTWDALWMLLFPGDATIPSPREQPHLYQTITELRSHTCVTDTTNVQIMKGQ</sequence>
<evidence type="ECO:0000313" key="3">
    <source>
        <dbReference type="Proteomes" id="UP001583177"/>
    </source>
</evidence>
<keyword evidence="3" id="KW-1185">Reference proteome</keyword>
<comment type="caution">
    <text evidence="2">The sequence shown here is derived from an EMBL/GenBank/DDBJ whole genome shotgun (WGS) entry which is preliminary data.</text>
</comment>
<dbReference type="Proteomes" id="UP001583177">
    <property type="component" value="Unassembled WGS sequence"/>
</dbReference>
<name>A0ABR3W9T7_9PEZI</name>
<organism evidence="2 3">
    <name type="scientific">Diaporthe australafricana</name>
    <dbReference type="NCBI Taxonomy" id="127596"/>
    <lineage>
        <taxon>Eukaryota</taxon>
        <taxon>Fungi</taxon>
        <taxon>Dikarya</taxon>
        <taxon>Ascomycota</taxon>
        <taxon>Pezizomycotina</taxon>
        <taxon>Sordariomycetes</taxon>
        <taxon>Sordariomycetidae</taxon>
        <taxon>Diaporthales</taxon>
        <taxon>Diaporthaceae</taxon>
        <taxon>Diaporthe</taxon>
    </lineage>
</organism>
<dbReference type="EMBL" id="JAWRVE010000119">
    <property type="protein sequence ID" value="KAL1856823.1"/>
    <property type="molecule type" value="Genomic_DNA"/>
</dbReference>
<gene>
    <name evidence="2" type="ORF">Daus18300_010586</name>
</gene>
<evidence type="ECO:0000313" key="2">
    <source>
        <dbReference type="EMBL" id="KAL1856823.1"/>
    </source>
</evidence>
<reference evidence="2 3" key="1">
    <citation type="journal article" date="2024" name="IMA Fungus">
        <title>IMA Genome - F19 : A genome assembly and annotation guide to empower mycologists, including annotated draft genome sequences of Ceratocystis pirilliformis, Diaporthe australafricana, Fusarium ophioides, Paecilomyces lecythidis, and Sporothrix stenoceras.</title>
        <authorList>
            <person name="Aylward J."/>
            <person name="Wilson A.M."/>
            <person name="Visagie C.M."/>
            <person name="Spraker J."/>
            <person name="Barnes I."/>
            <person name="Buitendag C."/>
            <person name="Ceriani C."/>
            <person name="Del Mar Angel L."/>
            <person name="du Plessis D."/>
            <person name="Fuchs T."/>
            <person name="Gasser K."/>
            <person name="Kramer D."/>
            <person name="Li W."/>
            <person name="Munsamy K."/>
            <person name="Piso A."/>
            <person name="Price J.L."/>
            <person name="Sonnekus B."/>
            <person name="Thomas C."/>
            <person name="van der Nest A."/>
            <person name="van Dijk A."/>
            <person name="van Heerden A."/>
            <person name="van Vuuren N."/>
            <person name="Yilmaz N."/>
            <person name="Duong T.A."/>
            <person name="van der Merwe N.A."/>
            <person name="Wingfield M.J."/>
            <person name="Wingfield B.D."/>
        </authorList>
    </citation>
    <scope>NUCLEOTIDE SEQUENCE [LARGE SCALE GENOMIC DNA]</scope>
    <source>
        <strain evidence="2 3">CMW 18300</strain>
    </source>
</reference>
<feature type="compositionally biased region" description="Acidic residues" evidence="1">
    <location>
        <begin position="53"/>
        <end position="70"/>
    </location>
</feature>
<dbReference type="PANTHER" id="PTHR38166">
    <property type="entry name" value="C2H2-TYPE DOMAIN-CONTAINING PROTEIN-RELATED"/>
    <property type="match status" value="1"/>
</dbReference>
<protein>
    <submittedName>
        <fullName evidence="2">Uncharacterized protein</fullName>
    </submittedName>
</protein>
<evidence type="ECO:0000256" key="1">
    <source>
        <dbReference type="SAM" id="MobiDB-lite"/>
    </source>
</evidence>